<feature type="non-terminal residue" evidence="6">
    <location>
        <position position="117"/>
    </location>
</feature>
<dbReference type="InterPro" id="IPR019787">
    <property type="entry name" value="Znf_PHD-finger"/>
</dbReference>
<dbReference type="InterPro" id="IPR011011">
    <property type="entry name" value="Znf_FYVE_PHD"/>
</dbReference>
<organism evidence="6 7">
    <name type="scientific">Tilletia laevis</name>
    <dbReference type="NCBI Taxonomy" id="157183"/>
    <lineage>
        <taxon>Eukaryota</taxon>
        <taxon>Fungi</taxon>
        <taxon>Dikarya</taxon>
        <taxon>Basidiomycota</taxon>
        <taxon>Ustilaginomycotina</taxon>
        <taxon>Exobasidiomycetes</taxon>
        <taxon>Tilletiales</taxon>
        <taxon>Tilletiaceae</taxon>
        <taxon>Tilletia</taxon>
    </lineage>
</organism>
<evidence type="ECO:0000256" key="2">
    <source>
        <dbReference type="ARBA" id="ARBA00022771"/>
    </source>
</evidence>
<gene>
    <name evidence="6" type="ORF">JKILLFL_G6104</name>
</gene>
<reference evidence="6 7" key="1">
    <citation type="submission" date="2020-10" db="EMBL/GenBank/DDBJ databases">
        <authorList>
            <person name="Sedaghatjoo S."/>
        </authorList>
    </citation>
    <scope>NUCLEOTIDE SEQUENCE [LARGE SCALE GENOMIC DNA]</scope>
    <source>
        <strain evidence="6 7">LLFL</strain>
    </source>
</reference>
<proteinExistence type="predicted"/>
<dbReference type="InterPro" id="IPR013083">
    <property type="entry name" value="Znf_RING/FYVE/PHD"/>
</dbReference>
<sequence>TGGTRKGNGKARAVSPEDETNNENGIETEAEIEIDTNNEDDEIDRKEFCYVCNSDTMPEMFTDDEDDLGEGVNWVRCDVPSCGQWYHIRCLEFKSRNGKKSKKAYQVKPKEGKDWMC</sequence>
<evidence type="ECO:0000256" key="3">
    <source>
        <dbReference type="ARBA" id="ARBA00022833"/>
    </source>
</evidence>
<dbReference type="GO" id="GO:0008270">
    <property type="term" value="F:zinc ion binding"/>
    <property type="evidence" value="ECO:0007669"/>
    <property type="project" value="UniProtKB-KW"/>
</dbReference>
<feature type="compositionally biased region" description="Acidic residues" evidence="5">
    <location>
        <begin position="16"/>
        <end position="40"/>
    </location>
</feature>
<dbReference type="SUPFAM" id="SSF57903">
    <property type="entry name" value="FYVE/PHD zinc finger"/>
    <property type="match status" value="1"/>
</dbReference>
<evidence type="ECO:0000313" key="6">
    <source>
        <dbReference type="EMBL" id="CAD6960842.1"/>
    </source>
</evidence>
<dbReference type="InterPro" id="IPR055198">
    <property type="entry name" value="NSD_PHD"/>
</dbReference>
<feature type="non-terminal residue" evidence="6">
    <location>
        <position position="1"/>
    </location>
</feature>
<dbReference type="Proteomes" id="UP000836404">
    <property type="component" value="Unassembled WGS sequence"/>
</dbReference>
<evidence type="ECO:0000313" key="7">
    <source>
        <dbReference type="Proteomes" id="UP000836404"/>
    </source>
</evidence>
<evidence type="ECO:0000256" key="5">
    <source>
        <dbReference type="SAM" id="MobiDB-lite"/>
    </source>
</evidence>
<evidence type="ECO:0000256" key="1">
    <source>
        <dbReference type="ARBA" id="ARBA00022723"/>
    </source>
</evidence>
<dbReference type="Pfam" id="PF22908">
    <property type="entry name" value="PHD_NSD"/>
    <property type="match status" value="1"/>
</dbReference>
<feature type="region of interest" description="Disordered" evidence="5">
    <location>
        <begin position="1"/>
        <end position="40"/>
    </location>
</feature>
<protein>
    <submittedName>
        <fullName evidence="6">Uncharacterized protein</fullName>
    </submittedName>
</protein>
<name>A0A9N8LJC4_9BASI</name>
<dbReference type="PROSITE" id="PS50016">
    <property type="entry name" value="ZF_PHD_2"/>
    <property type="match status" value="1"/>
</dbReference>
<dbReference type="EMBL" id="CAJHJF010007065">
    <property type="protein sequence ID" value="CAD6960842.1"/>
    <property type="molecule type" value="Genomic_DNA"/>
</dbReference>
<accession>A0A9N8LJC4</accession>
<keyword evidence="7" id="KW-1185">Reference proteome</keyword>
<dbReference type="Gene3D" id="3.30.40.10">
    <property type="entry name" value="Zinc/RING finger domain, C3HC4 (zinc finger)"/>
    <property type="match status" value="1"/>
</dbReference>
<comment type="caution">
    <text evidence="6">The sequence shown here is derived from an EMBL/GenBank/DDBJ whole genome shotgun (WGS) entry which is preliminary data.</text>
</comment>
<keyword evidence="1" id="KW-0479">Metal-binding</keyword>
<evidence type="ECO:0000256" key="4">
    <source>
        <dbReference type="PROSITE-ProRule" id="PRU00146"/>
    </source>
</evidence>
<dbReference type="AlphaFoldDB" id="A0A9N8LJC4"/>
<keyword evidence="3" id="KW-0862">Zinc</keyword>
<keyword evidence="2 4" id="KW-0863">Zinc-finger</keyword>